<dbReference type="Pfam" id="PF13717">
    <property type="entry name" value="Zn_ribbon_4"/>
    <property type="match status" value="1"/>
</dbReference>
<evidence type="ECO:0000313" key="5">
    <source>
        <dbReference type="Proteomes" id="UP000193862"/>
    </source>
</evidence>
<keyword evidence="5" id="KW-1185">Reference proteome</keyword>
<evidence type="ECO:0000259" key="3">
    <source>
        <dbReference type="Pfam" id="PF13717"/>
    </source>
</evidence>
<dbReference type="AlphaFoldDB" id="A0A1Y5SX99"/>
<gene>
    <name evidence="4" type="ORF">AQS8620_02042</name>
</gene>
<proteinExistence type="predicted"/>
<feature type="transmembrane region" description="Helical" evidence="2">
    <location>
        <begin position="275"/>
        <end position="294"/>
    </location>
</feature>
<dbReference type="OrthoDB" id="7159357at2"/>
<name>A0A1Y5SX99_9RHOB</name>
<evidence type="ECO:0000256" key="2">
    <source>
        <dbReference type="SAM" id="Phobius"/>
    </source>
</evidence>
<dbReference type="Proteomes" id="UP000193862">
    <property type="component" value="Unassembled WGS sequence"/>
</dbReference>
<dbReference type="EMBL" id="FWFS01000007">
    <property type="protein sequence ID" value="SLN48650.1"/>
    <property type="molecule type" value="Genomic_DNA"/>
</dbReference>
<accession>A0A1Y5SX99</accession>
<evidence type="ECO:0000313" key="4">
    <source>
        <dbReference type="EMBL" id="SLN48650.1"/>
    </source>
</evidence>
<reference evidence="4 5" key="1">
    <citation type="submission" date="2017-03" db="EMBL/GenBank/DDBJ databases">
        <authorList>
            <person name="Afonso C.L."/>
            <person name="Miller P.J."/>
            <person name="Scott M.A."/>
            <person name="Spackman E."/>
            <person name="Goraichik I."/>
            <person name="Dimitrov K.M."/>
            <person name="Suarez D.L."/>
            <person name="Swayne D.E."/>
        </authorList>
    </citation>
    <scope>NUCLEOTIDE SEQUENCE [LARGE SCALE GENOMIC DNA]</scope>
    <source>
        <strain evidence="4 5">CECT 8620</strain>
    </source>
</reference>
<feature type="region of interest" description="Disordered" evidence="1">
    <location>
        <begin position="68"/>
        <end position="237"/>
    </location>
</feature>
<keyword evidence="2" id="KW-0812">Transmembrane</keyword>
<dbReference type="NCBIfam" id="TIGR02098">
    <property type="entry name" value="MJ0042_CXXC"/>
    <property type="match status" value="1"/>
</dbReference>
<feature type="compositionally biased region" description="Low complexity" evidence="1">
    <location>
        <begin position="125"/>
        <end position="149"/>
    </location>
</feature>
<organism evidence="4 5">
    <name type="scientific">Aquimixticola soesokkakensis</name>
    <dbReference type="NCBI Taxonomy" id="1519096"/>
    <lineage>
        <taxon>Bacteria</taxon>
        <taxon>Pseudomonadati</taxon>
        <taxon>Pseudomonadota</taxon>
        <taxon>Alphaproteobacteria</taxon>
        <taxon>Rhodobacterales</taxon>
        <taxon>Paracoccaceae</taxon>
        <taxon>Aquimixticola</taxon>
    </lineage>
</organism>
<dbReference type="RefSeq" id="WP_085836747.1">
    <property type="nucleotide sequence ID" value="NZ_FWFS01000007.1"/>
</dbReference>
<dbReference type="InterPro" id="IPR011723">
    <property type="entry name" value="Znf/thioredoxin_put"/>
</dbReference>
<keyword evidence="2" id="KW-1133">Transmembrane helix</keyword>
<evidence type="ECO:0000256" key="1">
    <source>
        <dbReference type="SAM" id="MobiDB-lite"/>
    </source>
</evidence>
<sequence>MRLICPNCGAQYEVDAQVIPDAGRDVQCSNCGNTWFQRPASQDAELAAELGFTLPDEDLHAASAADVVDAPRPPAHEPSEDWDEGPEAADAPQAPPESPHDAAPEPTPAPETASPTESPPEPQDAPDWAAPSAAVSAAVAAQDDSAAAPRRTQHDESILSILREEAEFETRARRGDSNPFETQTELGLEESESTSKSSALRARMARLRGQPDASDPPEPQPEPEVQGSSGKRRDLLPDIEEINSTLRSASEREDDGSVAQDEVLIARGKRAGFRFGFGVILGLVVAVLVLYLLAPMLAQAVPALTPALDGFVNAINSLRAGLDGIFTAATSRLSLMLAQISGGA</sequence>
<keyword evidence="2" id="KW-0472">Membrane</keyword>
<protein>
    <recommendedName>
        <fullName evidence="3">Zinc finger/thioredoxin putative domain-containing protein</fullName>
    </recommendedName>
</protein>
<feature type="domain" description="Zinc finger/thioredoxin putative" evidence="3">
    <location>
        <begin position="1"/>
        <end position="36"/>
    </location>
</feature>
<feature type="compositionally biased region" description="Basic and acidic residues" evidence="1">
    <location>
        <begin position="152"/>
        <end position="176"/>
    </location>
</feature>